<evidence type="ECO:0000313" key="11">
    <source>
        <dbReference type="EMBL" id="SDX12310.1"/>
    </source>
</evidence>
<evidence type="ECO:0000256" key="9">
    <source>
        <dbReference type="RuleBase" id="RU369079"/>
    </source>
</evidence>
<organism evidence="11 12">
    <name type="scientific">Roseicitreum antarcticum</name>
    <dbReference type="NCBI Taxonomy" id="564137"/>
    <lineage>
        <taxon>Bacteria</taxon>
        <taxon>Pseudomonadati</taxon>
        <taxon>Pseudomonadota</taxon>
        <taxon>Alphaproteobacteria</taxon>
        <taxon>Rhodobacterales</taxon>
        <taxon>Paracoccaceae</taxon>
        <taxon>Roseicitreum</taxon>
    </lineage>
</organism>
<gene>
    <name evidence="11" type="ORF">SAMN04488238_105244</name>
</gene>
<feature type="transmembrane region" description="Helical" evidence="9">
    <location>
        <begin position="12"/>
        <end position="40"/>
    </location>
</feature>
<keyword evidence="6 9" id="KW-1133">Transmembrane helix</keyword>
<keyword evidence="3" id="KW-1003">Cell membrane</keyword>
<dbReference type="EMBL" id="FNOM01000005">
    <property type="protein sequence ID" value="SDX12310.1"/>
    <property type="molecule type" value="Genomic_DNA"/>
</dbReference>
<dbReference type="Pfam" id="PF04290">
    <property type="entry name" value="DctQ"/>
    <property type="match status" value="1"/>
</dbReference>
<sequence>MQRALLRLDQLNWSLAGAFLWAANLCLLAMLCLTTATIALRPFGLALYWMWPWTMVFFIWLSFFGFFALYARLKDIRIDFVAQRMGRAGMAMTRIVADLAALFLAACLLAQAPMVIATSTGIYDGAVLPSGGEVPRLFLSVPLFLSTALVAITALIDLAKMAVGLPENTTLPHLEP</sequence>
<reference evidence="11 12" key="1">
    <citation type="submission" date="2016-10" db="EMBL/GenBank/DDBJ databases">
        <authorList>
            <person name="de Groot N.N."/>
        </authorList>
    </citation>
    <scope>NUCLEOTIDE SEQUENCE [LARGE SCALE GENOMIC DNA]</scope>
    <source>
        <strain evidence="11 12">CGMCC 1.8894</strain>
    </source>
</reference>
<keyword evidence="2 9" id="KW-0813">Transport</keyword>
<dbReference type="PANTHER" id="PTHR35011">
    <property type="entry name" value="2,3-DIKETO-L-GULONATE TRAP TRANSPORTER SMALL PERMEASE PROTEIN YIAM"/>
    <property type="match status" value="1"/>
</dbReference>
<protein>
    <recommendedName>
        <fullName evidence="9">TRAP transporter small permease protein</fullName>
    </recommendedName>
</protein>
<proteinExistence type="inferred from homology"/>
<dbReference type="InterPro" id="IPR055348">
    <property type="entry name" value="DctQ"/>
</dbReference>
<feature type="transmembrane region" description="Helical" evidence="9">
    <location>
        <begin position="137"/>
        <end position="156"/>
    </location>
</feature>
<feature type="domain" description="Tripartite ATP-independent periplasmic transporters DctQ component" evidence="10">
    <location>
        <begin position="30"/>
        <end position="160"/>
    </location>
</feature>
<comment type="subunit">
    <text evidence="9">The complex comprises the extracytoplasmic solute receptor protein and the two transmembrane proteins.</text>
</comment>
<evidence type="ECO:0000256" key="1">
    <source>
        <dbReference type="ARBA" id="ARBA00004429"/>
    </source>
</evidence>
<comment type="function">
    <text evidence="9">Part of the tripartite ATP-independent periplasmic (TRAP) transport system.</text>
</comment>
<dbReference type="GO" id="GO:0005886">
    <property type="term" value="C:plasma membrane"/>
    <property type="evidence" value="ECO:0007669"/>
    <property type="project" value="UniProtKB-SubCell"/>
</dbReference>
<dbReference type="STRING" id="564137.SAMN04488238_105244"/>
<dbReference type="Proteomes" id="UP000198539">
    <property type="component" value="Unassembled WGS sequence"/>
</dbReference>
<evidence type="ECO:0000259" key="10">
    <source>
        <dbReference type="Pfam" id="PF04290"/>
    </source>
</evidence>
<dbReference type="GO" id="GO:0022857">
    <property type="term" value="F:transmembrane transporter activity"/>
    <property type="evidence" value="ECO:0007669"/>
    <property type="project" value="UniProtKB-UniRule"/>
</dbReference>
<dbReference type="AlphaFoldDB" id="A0A1H2Z4H5"/>
<evidence type="ECO:0000256" key="6">
    <source>
        <dbReference type="ARBA" id="ARBA00022989"/>
    </source>
</evidence>
<name>A0A1H2Z4H5_9RHOB</name>
<accession>A0A1H2Z4H5</accession>
<keyword evidence="7 9" id="KW-0472">Membrane</keyword>
<evidence type="ECO:0000256" key="5">
    <source>
        <dbReference type="ARBA" id="ARBA00022692"/>
    </source>
</evidence>
<evidence type="ECO:0000256" key="3">
    <source>
        <dbReference type="ARBA" id="ARBA00022475"/>
    </source>
</evidence>
<evidence type="ECO:0000256" key="7">
    <source>
        <dbReference type="ARBA" id="ARBA00023136"/>
    </source>
</evidence>
<feature type="transmembrane region" description="Helical" evidence="9">
    <location>
        <begin position="46"/>
        <end position="70"/>
    </location>
</feature>
<keyword evidence="12" id="KW-1185">Reference proteome</keyword>
<keyword evidence="4 9" id="KW-0997">Cell inner membrane</keyword>
<evidence type="ECO:0000256" key="2">
    <source>
        <dbReference type="ARBA" id="ARBA00022448"/>
    </source>
</evidence>
<evidence type="ECO:0000256" key="4">
    <source>
        <dbReference type="ARBA" id="ARBA00022519"/>
    </source>
</evidence>
<dbReference type="InterPro" id="IPR007387">
    <property type="entry name" value="TRAP_DctQ"/>
</dbReference>
<feature type="transmembrane region" description="Helical" evidence="9">
    <location>
        <begin position="91"/>
        <end position="117"/>
    </location>
</feature>
<evidence type="ECO:0000313" key="12">
    <source>
        <dbReference type="Proteomes" id="UP000198539"/>
    </source>
</evidence>
<comment type="subcellular location">
    <subcellularLocation>
        <location evidence="1 9">Cell inner membrane</location>
        <topology evidence="1 9">Multi-pass membrane protein</topology>
    </subcellularLocation>
</comment>
<evidence type="ECO:0000256" key="8">
    <source>
        <dbReference type="ARBA" id="ARBA00038436"/>
    </source>
</evidence>
<keyword evidence="5 9" id="KW-0812">Transmembrane</keyword>
<dbReference type="RefSeq" id="WP_256327047.1">
    <property type="nucleotide sequence ID" value="NZ_FNOM01000005.1"/>
</dbReference>
<comment type="similarity">
    <text evidence="8 9">Belongs to the TRAP transporter small permease family.</text>
</comment>